<protein>
    <submittedName>
        <fullName evidence="8">Hydroxyacid dehydrogenase</fullName>
    </submittedName>
</protein>
<dbReference type="Gene3D" id="3.40.50.720">
    <property type="entry name" value="NAD(P)-binding Rossmann-like Domain"/>
    <property type="match status" value="2"/>
</dbReference>
<evidence type="ECO:0000313" key="8">
    <source>
        <dbReference type="EMBL" id="TVM13817.1"/>
    </source>
</evidence>
<reference evidence="8 9" key="1">
    <citation type="submission" date="2018-06" db="EMBL/GenBank/DDBJ databases">
        <title>Complete genome of Desulfovibrio indonesiensis P37SLT.</title>
        <authorList>
            <person name="Crispim J.S."/>
            <person name="Vidigal P.M.P."/>
            <person name="Silva L.C.F."/>
            <person name="Laguardia C.N."/>
            <person name="Araujo L.C."/>
            <person name="Dias R.S."/>
            <person name="Sousa M.P."/>
            <person name="Paula S.O."/>
            <person name="Silva C."/>
        </authorList>
    </citation>
    <scope>NUCLEOTIDE SEQUENCE [LARGE SCALE GENOMIC DNA]</scope>
    <source>
        <strain evidence="8 9">P37SLT</strain>
    </source>
</reference>
<evidence type="ECO:0000256" key="3">
    <source>
        <dbReference type="ARBA" id="ARBA00023002"/>
    </source>
</evidence>
<evidence type="ECO:0000313" key="9">
    <source>
        <dbReference type="Proteomes" id="UP000448292"/>
    </source>
</evidence>
<keyword evidence="4" id="KW-0520">NAD</keyword>
<accession>A0A7M3M9W5</accession>
<name>A0A7M3M9W5_9BACT</name>
<dbReference type="Proteomes" id="UP000448292">
    <property type="component" value="Unassembled WGS sequence"/>
</dbReference>
<evidence type="ECO:0000256" key="4">
    <source>
        <dbReference type="ARBA" id="ARBA00023027"/>
    </source>
</evidence>
<dbReference type="InterPro" id="IPR050857">
    <property type="entry name" value="D-2-hydroxyacid_DH"/>
</dbReference>
<evidence type="ECO:0000259" key="7">
    <source>
        <dbReference type="Pfam" id="PF02826"/>
    </source>
</evidence>
<dbReference type="Pfam" id="PF00389">
    <property type="entry name" value="2-Hacid_dh"/>
    <property type="match status" value="1"/>
</dbReference>
<gene>
    <name evidence="8" type="ORF">DPQ33_18105</name>
</gene>
<dbReference type="InterPro" id="IPR036291">
    <property type="entry name" value="NAD(P)-bd_dom_sf"/>
</dbReference>
<dbReference type="InterPro" id="IPR029752">
    <property type="entry name" value="D-isomer_DH_CS1"/>
</dbReference>
<comment type="caution">
    <text evidence="8">The sequence shown here is derived from an EMBL/GenBank/DDBJ whole genome shotgun (WGS) entry which is preliminary data.</text>
</comment>
<dbReference type="GO" id="GO:0051287">
    <property type="term" value="F:NAD binding"/>
    <property type="evidence" value="ECO:0007669"/>
    <property type="project" value="InterPro"/>
</dbReference>
<keyword evidence="9" id="KW-1185">Reference proteome</keyword>
<dbReference type="InterPro" id="IPR006139">
    <property type="entry name" value="D-isomer_2_OHA_DH_cat_dom"/>
</dbReference>
<dbReference type="Pfam" id="PF02826">
    <property type="entry name" value="2-Hacid_dh_C"/>
    <property type="match status" value="1"/>
</dbReference>
<evidence type="ECO:0000259" key="6">
    <source>
        <dbReference type="Pfam" id="PF00389"/>
    </source>
</evidence>
<dbReference type="EMBL" id="QMIE01000032">
    <property type="protein sequence ID" value="TVM13817.1"/>
    <property type="molecule type" value="Genomic_DNA"/>
</dbReference>
<dbReference type="GO" id="GO:0016616">
    <property type="term" value="F:oxidoreductase activity, acting on the CH-OH group of donors, NAD or NADP as acceptor"/>
    <property type="evidence" value="ECO:0007669"/>
    <property type="project" value="InterPro"/>
</dbReference>
<dbReference type="SUPFAM" id="SSF52283">
    <property type="entry name" value="Formate/glycerate dehydrogenase catalytic domain-like"/>
    <property type="match status" value="1"/>
</dbReference>
<feature type="domain" description="D-isomer specific 2-hydroxyacid dehydrogenase NAD-binding" evidence="7">
    <location>
        <begin position="133"/>
        <end position="313"/>
    </location>
</feature>
<dbReference type="OrthoDB" id="9793626at2"/>
<comment type="similarity">
    <text evidence="1 5">Belongs to the D-isomer specific 2-hydroxyacid dehydrogenase family.</text>
</comment>
<evidence type="ECO:0000256" key="2">
    <source>
        <dbReference type="ARBA" id="ARBA00022605"/>
    </source>
</evidence>
<evidence type="ECO:0000256" key="5">
    <source>
        <dbReference type="RuleBase" id="RU003719"/>
    </source>
</evidence>
<dbReference type="PROSITE" id="PS00671">
    <property type="entry name" value="D_2_HYDROXYACID_DH_3"/>
    <property type="match status" value="1"/>
</dbReference>
<evidence type="ECO:0000256" key="1">
    <source>
        <dbReference type="ARBA" id="ARBA00005854"/>
    </source>
</evidence>
<feature type="domain" description="D-isomer specific 2-hydroxyacid dehydrogenase catalytic" evidence="6">
    <location>
        <begin position="36"/>
        <end position="336"/>
    </location>
</feature>
<dbReference type="GO" id="GO:0008652">
    <property type="term" value="P:amino acid biosynthetic process"/>
    <property type="evidence" value="ECO:0007669"/>
    <property type="project" value="UniProtKB-KW"/>
</dbReference>
<keyword evidence="3 5" id="KW-0560">Oxidoreductase</keyword>
<dbReference type="PROSITE" id="PS00065">
    <property type="entry name" value="D_2_HYDROXYACID_DH_1"/>
    <property type="match status" value="1"/>
</dbReference>
<sequence>MAGSAPRRMARRCLWPRGNERMRIVNTESSGYSRNAAERLATLGEVLFLDVHTRQELLDAAAEAEALIVRLRHRIDAEVLQAAPHLRVVVTATTGLNHIDMDAMRNAGVEVLSLRGEQEFLANVTATAELTWSLVLALSRRLPESFGHVKHGGWNRDLLKGNELKSKVLGIVGFGRLGRIVAEYGRAFRMQVLATDPHRNDMPDHVERVPLSELLRRADVVSLHVSLDETTAGMIGPDEFRMMKPGAWFVNTSRGELVNEAALLEALESGRLAGAGLDVLADEGGKDGEWLATRPLFRYAQNNPSVIITPHIGGATHESMADTEMFMAEKLIHWCAAHGDGT</sequence>
<dbReference type="PANTHER" id="PTHR42789">
    <property type="entry name" value="D-ISOMER SPECIFIC 2-HYDROXYACID DEHYDROGENASE FAMILY PROTEIN (AFU_ORTHOLOGUE AFUA_6G10090)"/>
    <property type="match status" value="1"/>
</dbReference>
<dbReference type="PANTHER" id="PTHR42789:SF1">
    <property type="entry name" value="D-ISOMER SPECIFIC 2-HYDROXYACID DEHYDROGENASE FAMILY PROTEIN (AFU_ORTHOLOGUE AFUA_6G10090)"/>
    <property type="match status" value="1"/>
</dbReference>
<dbReference type="AlphaFoldDB" id="A0A7M3M9W5"/>
<dbReference type="SUPFAM" id="SSF51735">
    <property type="entry name" value="NAD(P)-binding Rossmann-fold domains"/>
    <property type="match status" value="1"/>
</dbReference>
<keyword evidence="2" id="KW-0028">Amino-acid biosynthesis</keyword>
<organism evidence="8 9">
    <name type="scientific">Oceanidesulfovibrio indonesiensis</name>
    <dbReference type="NCBI Taxonomy" id="54767"/>
    <lineage>
        <taxon>Bacteria</taxon>
        <taxon>Pseudomonadati</taxon>
        <taxon>Thermodesulfobacteriota</taxon>
        <taxon>Desulfovibrionia</taxon>
        <taxon>Desulfovibrionales</taxon>
        <taxon>Desulfovibrionaceae</taxon>
        <taxon>Oceanidesulfovibrio</taxon>
    </lineage>
</organism>
<dbReference type="InterPro" id="IPR029753">
    <property type="entry name" value="D-isomer_DH_CS"/>
</dbReference>
<dbReference type="InterPro" id="IPR006140">
    <property type="entry name" value="D-isomer_DH_NAD-bd"/>
</dbReference>
<proteinExistence type="inferred from homology"/>